<dbReference type="SUPFAM" id="SSF52172">
    <property type="entry name" value="CheY-like"/>
    <property type="match status" value="1"/>
</dbReference>
<dbReference type="Gene3D" id="3.30.565.10">
    <property type="entry name" value="Histidine kinase-like ATPase, C-terminal domain"/>
    <property type="match status" value="1"/>
</dbReference>
<evidence type="ECO:0000313" key="24">
    <source>
        <dbReference type="Proteomes" id="UP000758856"/>
    </source>
</evidence>
<dbReference type="SMART" id="SM00387">
    <property type="entry name" value="HATPase_c"/>
    <property type="match status" value="1"/>
</dbReference>
<feature type="transmembrane region" description="Helical" evidence="18">
    <location>
        <begin position="134"/>
        <end position="154"/>
    </location>
</feature>
<keyword evidence="5 17" id="KW-0597">Phosphoprotein</keyword>
<dbReference type="PROSITE" id="PS50110">
    <property type="entry name" value="RESPONSE_REGULATORY"/>
    <property type="match status" value="1"/>
</dbReference>
<dbReference type="InterPro" id="IPR036890">
    <property type="entry name" value="HATPase_C_sf"/>
</dbReference>
<feature type="domain" description="Histidine kinase" evidence="19">
    <location>
        <begin position="208"/>
        <end position="429"/>
    </location>
</feature>
<dbReference type="Proteomes" id="UP000758856">
    <property type="component" value="Unassembled WGS sequence"/>
</dbReference>
<dbReference type="Gene3D" id="1.20.120.160">
    <property type="entry name" value="HPT domain"/>
    <property type="match status" value="1"/>
</dbReference>
<evidence type="ECO:0000256" key="12">
    <source>
        <dbReference type="ARBA" id="ARBA00023012"/>
    </source>
</evidence>
<dbReference type="SUPFAM" id="SSF47384">
    <property type="entry name" value="Homodimeric domain of signal transducing histidine kinase"/>
    <property type="match status" value="1"/>
</dbReference>
<comment type="caution">
    <text evidence="22">The sequence shown here is derived from an EMBL/GenBank/DDBJ whole genome shotgun (WGS) entry which is preliminary data.</text>
</comment>
<evidence type="ECO:0000256" key="11">
    <source>
        <dbReference type="ARBA" id="ARBA00022989"/>
    </source>
</evidence>
<dbReference type="Gene3D" id="3.40.50.2300">
    <property type="match status" value="1"/>
</dbReference>
<evidence type="ECO:0000256" key="4">
    <source>
        <dbReference type="ARBA" id="ARBA00022475"/>
    </source>
</evidence>
<dbReference type="CDD" id="cd00082">
    <property type="entry name" value="HisKA"/>
    <property type="match status" value="1"/>
</dbReference>
<dbReference type="EMBL" id="JAFBCY010000001">
    <property type="protein sequence ID" value="MBM7850283.1"/>
    <property type="molecule type" value="Genomic_DNA"/>
</dbReference>
<dbReference type="InterPro" id="IPR011006">
    <property type="entry name" value="CheY-like_superfamily"/>
</dbReference>
<gene>
    <name evidence="22" type="ORF">GCM10008170_15950</name>
    <name evidence="23" type="ORF">JOD31_000495</name>
</gene>
<dbReference type="InterPro" id="IPR004358">
    <property type="entry name" value="Sig_transdc_His_kin-like_C"/>
</dbReference>
<dbReference type="Pfam" id="PF02518">
    <property type="entry name" value="HATPase_c"/>
    <property type="match status" value="1"/>
</dbReference>
<dbReference type="FunFam" id="1.10.287.130:FF:000002">
    <property type="entry name" value="Two-component osmosensing histidine kinase"/>
    <property type="match status" value="1"/>
</dbReference>
<proteinExistence type="predicted"/>
<dbReference type="PROSITE" id="PS50894">
    <property type="entry name" value="HPT"/>
    <property type="match status" value="1"/>
</dbReference>
<dbReference type="InterPro" id="IPR036097">
    <property type="entry name" value="HisK_dim/P_sf"/>
</dbReference>
<evidence type="ECO:0000259" key="20">
    <source>
        <dbReference type="PROSITE" id="PS50110"/>
    </source>
</evidence>
<evidence type="ECO:0000313" key="25">
    <source>
        <dbReference type="Proteomes" id="UP001143400"/>
    </source>
</evidence>
<dbReference type="GO" id="GO:0005886">
    <property type="term" value="C:plasma membrane"/>
    <property type="evidence" value="ECO:0007669"/>
    <property type="project" value="UniProtKB-SubCell"/>
</dbReference>
<evidence type="ECO:0000256" key="14">
    <source>
        <dbReference type="ARBA" id="ARBA00064003"/>
    </source>
</evidence>
<feature type="transmembrane region" description="Helical" evidence="18">
    <location>
        <begin position="36"/>
        <end position="53"/>
    </location>
</feature>
<evidence type="ECO:0000259" key="19">
    <source>
        <dbReference type="PROSITE" id="PS50109"/>
    </source>
</evidence>
<keyword evidence="11 18" id="KW-1133">Transmembrane helix</keyword>
<dbReference type="EMBL" id="BSFF01000002">
    <property type="protein sequence ID" value="GLK55576.1"/>
    <property type="molecule type" value="Genomic_DNA"/>
</dbReference>
<evidence type="ECO:0000256" key="9">
    <source>
        <dbReference type="ARBA" id="ARBA00022777"/>
    </source>
</evidence>
<name>A0A9W6IS87_9HYPH</name>
<feature type="transmembrane region" description="Helical" evidence="18">
    <location>
        <begin position="105"/>
        <end position="128"/>
    </location>
</feature>
<dbReference type="Pfam" id="PF00512">
    <property type="entry name" value="HisKA"/>
    <property type="match status" value="1"/>
</dbReference>
<dbReference type="Proteomes" id="UP001143400">
    <property type="component" value="Unassembled WGS sequence"/>
</dbReference>
<keyword evidence="10" id="KW-0067">ATP-binding</keyword>
<reference evidence="22" key="3">
    <citation type="submission" date="2023-01" db="EMBL/GenBank/DDBJ databases">
        <authorList>
            <person name="Sun Q."/>
            <person name="Evtushenko L."/>
        </authorList>
    </citation>
    <scope>NUCLEOTIDE SEQUENCE</scope>
    <source>
        <strain evidence="22">VKM B-1606</strain>
    </source>
</reference>
<protein>
    <recommendedName>
        <fullName evidence="15">Sensory/regulatory protein RpfC</fullName>
        <ecNumber evidence="3">2.7.13.3</ecNumber>
    </recommendedName>
</protein>
<feature type="transmembrane region" description="Helical" evidence="18">
    <location>
        <begin position="166"/>
        <end position="185"/>
    </location>
</feature>
<evidence type="ECO:0000256" key="7">
    <source>
        <dbReference type="ARBA" id="ARBA00022692"/>
    </source>
</evidence>
<keyword evidence="6 23" id="KW-0808">Transferase</keyword>
<feature type="domain" description="HPt" evidence="21">
    <location>
        <begin position="755"/>
        <end position="848"/>
    </location>
</feature>
<dbReference type="InterPro" id="IPR008207">
    <property type="entry name" value="Sig_transdc_His_kin_Hpt_dom"/>
</dbReference>
<evidence type="ECO:0000256" key="17">
    <source>
        <dbReference type="PROSITE-ProRule" id="PRU00169"/>
    </source>
</evidence>
<reference evidence="23 24" key="2">
    <citation type="submission" date="2021-01" db="EMBL/GenBank/DDBJ databases">
        <title>Genomic Encyclopedia of Type Strains, Phase IV (KMG-IV): sequencing the most valuable type-strain genomes for metagenomic binning, comparative biology and taxonomic classification.</title>
        <authorList>
            <person name="Goeker M."/>
        </authorList>
    </citation>
    <scope>NUCLEOTIDE SEQUENCE [LARGE SCALE GENOMIC DNA]</scope>
    <source>
        <strain evidence="23 24">DSM 6130</strain>
    </source>
</reference>
<evidence type="ECO:0000256" key="18">
    <source>
        <dbReference type="SAM" id="Phobius"/>
    </source>
</evidence>
<evidence type="ECO:0000256" key="1">
    <source>
        <dbReference type="ARBA" id="ARBA00000085"/>
    </source>
</evidence>
<dbReference type="PRINTS" id="PR00344">
    <property type="entry name" value="BCTRLSENSOR"/>
</dbReference>
<reference evidence="22" key="1">
    <citation type="journal article" date="2014" name="Int. J. Syst. Evol. Microbiol.">
        <title>Complete genome sequence of Corynebacterium casei LMG S-19264T (=DSM 44701T), isolated from a smear-ripened cheese.</title>
        <authorList>
            <consortium name="US DOE Joint Genome Institute (JGI-PGF)"/>
            <person name="Walter F."/>
            <person name="Albersmeier A."/>
            <person name="Kalinowski J."/>
            <person name="Ruckert C."/>
        </authorList>
    </citation>
    <scope>NUCLEOTIDE SEQUENCE</scope>
    <source>
        <strain evidence="22">VKM B-1606</strain>
    </source>
</reference>
<keyword evidence="13 18" id="KW-0472">Membrane</keyword>
<evidence type="ECO:0000256" key="8">
    <source>
        <dbReference type="ARBA" id="ARBA00022741"/>
    </source>
</evidence>
<dbReference type="FunFam" id="3.30.565.10:FF:000010">
    <property type="entry name" value="Sensor histidine kinase RcsC"/>
    <property type="match status" value="1"/>
</dbReference>
<keyword evidence="4" id="KW-1003">Cell membrane</keyword>
<evidence type="ECO:0000256" key="16">
    <source>
        <dbReference type="PROSITE-ProRule" id="PRU00110"/>
    </source>
</evidence>
<dbReference type="SMART" id="SM00388">
    <property type="entry name" value="HisKA"/>
    <property type="match status" value="1"/>
</dbReference>
<dbReference type="EC" id="2.7.13.3" evidence="3"/>
<dbReference type="InterPro" id="IPR001789">
    <property type="entry name" value="Sig_transdc_resp-reg_receiver"/>
</dbReference>
<evidence type="ECO:0000256" key="15">
    <source>
        <dbReference type="ARBA" id="ARBA00068150"/>
    </source>
</evidence>
<feature type="modified residue" description="4-aspartylphosphate" evidence="17">
    <location>
        <position position="633"/>
    </location>
</feature>
<evidence type="ECO:0000256" key="5">
    <source>
        <dbReference type="ARBA" id="ARBA00022553"/>
    </source>
</evidence>
<dbReference type="PANTHER" id="PTHR45339">
    <property type="entry name" value="HYBRID SIGNAL TRANSDUCTION HISTIDINE KINASE J"/>
    <property type="match status" value="1"/>
</dbReference>
<keyword evidence="9 23" id="KW-0418">Kinase</keyword>
<dbReference type="RefSeq" id="WP_204948731.1">
    <property type="nucleotide sequence ID" value="NZ_BSFF01000002.1"/>
</dbReference>
<feature type="modified residue" description="Phosphohistidine" evidence="16">
    <location>
        <position position="794"/>
    </location>
</feature>
<keyword evidence="7 18" id="KW-0812">Transmembrane</keyword>
<evidence type="ECO:0000256" key="6">
    <source>
        <dbReference type="ARBA" id="ARBA00022679"/>
    </source>
</evidence>
<dbReference type="GO" id="GO:0000155">
    <property type="term" value="F:phosphorelay sensor kinase activity"/>
    <property type="evidence" value="ECO:0007669"/>
    <property type="project" value="InterPro"/>
</dbReference>
<accession>A0A9W6IS87</accession>
<dbReference type="CDD" id="cd16922">
    <property type="entry name" value="HATPase_EvgS-ArcB-TorS-like"/>
    <property type="match status" value="1"/>
</dbReference>
<dbReference type="PANTHER" id="PTHR45339:SF1">
    <property type="entry name" value="HYBRID SIGNAL TRANSDUCTION HISTIDINE KINASE J"/>
    <property type="match status" value="1"/>
</dbReference>
<dbReference type="SMART" id="SM00448">
    <property type="entry name" value="REC"/>
    <property type="match status" value="1"/>
</dbReference>
<dbReference type="InterPro" id="IPR036641">
    <property type="entry name" value="HPT_dom_sf"/>
</dbReference>
<dbReference type="PROSITE" id="PS50109">
    <property type="entry name" value="HIS_KIN"/>
    <property type="match status" value="1"/>
</dbReference>
<comment type="subcellular location">
    <subcellularLocation>
        <location evidence="2">Cell membrane</location>
        <topology evidence="2">Multi-pass membrane protein</topology>
    </subcellularLocation>
</comment>
<dbReference type="CDD" id="cd17546">
    <property type="entry name" value="REC_hyHK_CKI1_RcsC-like"/>
    <property type="match status" value="1"/>
</dbReference>
<keyword evidence="12" id="KW-0902">Two-component regulatory system</keyword>
<evidence type="ECO:0000313" key="22">
    <source>
        <dbReference type="EMBL" id="GLK55576.1"/>
    </source>
</evidence>
<dbReference type="InterPro" id="IPR003661">
    <property type="entry name" value="HisK_dim/P_dom"/>
</dbReference>
<evidence type="ECO:0000256" key="3">
    <source>
        <dbReference type="ARBA" id="ARBA00012438"/>
    </source>
</evidence>
<dbReference type="Pfam" id="PF00072">
    <property type="entry name" value="Response_reg"/>
    <property type="match status" value="1"/>
</dbReference>
<dbReference type="Pfam" id="PF01627">
    <property type="entry name" value="Hpt"/>
    <property type="match status" value="1"/>
</dbReference>
<evidence type="ECO:0000256" key="10">
    <source>
        <dbReference type="ARBA" id="ARBA00022840"/>
    </source>
</evidence>
<comment type="subunit">
    <text evidence="14">At low DSF concentrations, interacts with RpfF.</text>
</comment>
<sequence length="858" mass="91672">MTAGPAKRAAWDGASAGPLASVMRRLRASEAGEHEIALNRVALAACVLFYLLTETALYGDPLGEAFLITAAFFLGGLGFVAHLAWRPAASLPRRVLAIAFDLTGISYCMHVGGETTAILYPIYLWVIFGNGFRFGLGMLAIGAAIAIAGFSVVIATTPYWGDHLRLSLGLLAGLLVLPAYAATLIRKLSNAKSAAEDASRAKSLFLASVSHELRTPLNAVIGMTDLLDGTTLDDEQRDMTRTAGDAGRTLLRLIDDLLNFSRLEAGRMPSRAVDFDLHRVLAEVRGMLTAQARDKRLRLALHVTPRTPYRLSGEERQLKDVLVNLVGNAVKFTDVGGVTVAVDAISRDERVVRLRFEVADTGIGIAPEARGRIFETFTQADASIINSYGGTGLGLAISKQMIELQGGSIGVESEVGAGSVFWFEIDLAIASGAGADVAPRSAHVVAVAPNQGRAAKLAAALAQAGVIADACGGVREAVRNLREHERAGQRRAVVIDGRGDDGEAIATALRAGLDGVDLEAVIIDGRFGEGLPELDLRFACASAARDLPTPAELAAMVRIATIGVAGDPRPRSAKPVVAPSRRLSVLVAEDNRVNQKVIHKVLERAGHDVRIVDNGELALDALAERTFDIVLMDVNMPVLDGVECTKLYRFASIGKPRTPIVALTADATPEARRRCEEAGMDACVTKPIEPAQLLALIAEMAGEGPGEAVAEVEALTDAPHDDETIARLARHPGFRPARRTIVDRRTLTELEQLGGRPFVGDLVDEFLVDAEIVLEALRQAVEDGDTAAFREQAHALRSGAANIGARGMYELCLSWRNIEARDLAVRGRTHIQRLEAEFRLVGKALRELFPKRGRANGG</sequence>
<keyword evidence="8" id="KW-0547">Nucleotide-binding</keyword>
<evidence type="ECO:0000259" key="21">
    <source>
        <dbReference type="PROSITE" id="PS50894"/>
    </source>
</evidence>
<keyword evidence="24" id="KW-1185">Reference proteome</keyword>
<dbReference type="SUPFAM" id="SSF55874">
    <property type="entry name" value="ATPase domain of HSP90 chaperone/DNA topoisomerase II/histidine kinase"/>
    <property type="match status" value="1"/>
</dbReference>
<evidence type="ECO:0000256" key="2">
    <source>
        <dbReference type="ARBA" id="ARBA00004651"/>
    </source>
</evidence>
<dbReference type="InterPro" id="IPR003594">
    <property type="entry name" value="HATPase_dom"/>
</dbReference>
<dbReference type="Gene3D" id="1.10.287.130">
    <property type="match status" value="1"/>
</dbReference>
<dbReference type="SUPFAM" id="SSF47226">
    <property type="entry name" value="Histidine-containing phosphotransfer domain, HPT domain"/>
    <property type="match status" value="1"/>
</dbReference>
<evidence type="ECO:0000313" key="23">
    <source>
        <dbReference type="EMBL" id="MBM7850283.1"/>
    </source>
</evidence>
<dbReference type="InterPro" id="IPR005467">
    <property type="entry name" value="His_kinase_dom"/>
</dbReference>
<dbReference type="AlphaFoldDB" id="A0A9W6IS87"/>
<feature type="transmembrane region" description="Helical" evidence="18">
    <location>
        <begin position="65"/>
        <end position="85"/>
    </location>
</feature>
<evidence type="ECO:0000256" key="13">
    <source>
        <dbReference type="ARBA" id="ARBA00023136"/>
    </source>
</evidence>
<comment type="catalytic activity">
    <reaction evidence="1">
        <text>ATP + protein L-histidine = ADP + protein N-phospho-L-histidine.</text>
        <dbReference type="EC" id="2.7.13.3"/>
    </reaction>
</comment>
<dbReference type="GO" id="GO:0005524">
    <property type="term" value="F:ATP binding"/>
    <property type="evidence" value="ECO:0007669"/>
    <property type="project" value="UniProtKB-KW"/>
</dbReference>
<organism evidence="22 25">
    <name type="scientific">Methylopila capsulata</name>
    <dbReference type="NCBI Taxonomy" id="61654"/>
    <lineage>
        <taxon>Bacteria</taxon>
        <taxon>Pseudomonadati</taxon>
        <taxon>Pseudomonadota</taxon>
        <taxon>Alphaproteobacteria</taxon>
        <taxon>Hyphomicrobiales</taxon>
        <taxon>Methylopilaceae</taxon>
        <taxon>Methylopila</taxon>
    </lineage>
</organism>
<feature type="domain" description="Response regulatory" evidence="20">
    <location>
        <begin position="584"/>
        <end position="701"/>
    </location>
</feature>